<organism evidence="13 14">
    <name type="scientific">Candidatus Nucleicultrix amoebiphila FS5</name>
    <dbReference type="NCBI Taxonomy" id="1414854"/>
    <lineage>
        <taxon>Bacteria</taxon>
        <taxon>Pseudomonadati</taxon>
        <taxon>Pseudomonadota</taxon>
        <taxon>Alphaproteobacteria</taxon>
        <taxon>Holosporales</taxon>
        <taxon>Candidatus Nucleicultricaceae</taxon>
        <taxon>Candidatus Nucleicultrix</taxon>
    </lineage>
</organism>
<evidence type="ECO:0000256" key="11">
    <source>
        <dbReference type="RuleBase" id="RU365025"/>
    </source>
</evidence>
<keyword evidence="6" id="KW-0677">Repeat</keyword>
<evidence type="ECO:0000256" key="7">
    <source>
        <dbReference type="ARBA" id="ARBA00023002"/>
    </source>
</evidence>
<keyword evidence="7 11" id="KW-0560">Oxidoreductase</keyword>
<comment type="similarity">
    <text evidence="1 11">Belongs to the multicopper oxidase family.</text>
</comment>
<dbReference type="NCBIfam" id="TIGR02376">
    <property type="entry name" value="Cu_nitrite_red"/>
    <property type="match status" value="1"/>
</dbReference>
<evidence type="ECO:0000256" key="10">
    <source>
        <dbReference type="PIRSR" id="PIRSR601287-1"/>
    </source>
</evidence>
<gene>
    <name evidence="13" type="ORF">GQ61_00170</name>
</gene>
<feature type="binding site" description="type 1 copper site" evidence="10">
    <location>
        <position position="103"/>
    </location>
    <ligand>
        <name>Cu cation</name>
        <dbReference type="ChEBI" id="CHEBI:23378"/>
        <label>1</label>
    </ligand>
</feature>
<dbReference type="SUPFAM" id="SSF49503">
    <property type="entry name" value="Cupredoxins"/>
    <property type="match status" value="2"/>
</dbReference>
<feature type="binding site" description="type 1 copper site" evidence="10">
    <location>
        <position position="250"/>
    </location>
    <ligand>
        <name>Cu cation</name>
        <dbReference type="ChEBI" id="CHEBI:23378"/>
        <label>1</label>
    </ligand>
</feature>
<proteinExistence type="inferred from homology"/>
<dbReference type="CDD" id="cd11020">
    <property type="entry name" value="CuRO_1_CuNIR"/>
    <property type="match status" value="1"/>
</dbReference>
<evidence type="ECO:0000256" key="6">
    <source>
        <dbReference type="ARBA" id="ARBA00022737"/>
    </source>
</evidence>
<dbReference type="GO" id="GO:0050421">
    <property type="term" value="F:nitrite reductase (NO-forming) activity"/>
    <property type="evidence" value="ECO:0007669"/>
    <property type="project" value="UniProtKB-EC"/>
</dbReference>
<dbReference type="InterPro" id="IPR008972">
    <property type="entry name" value="Cupredoxin"/>
</dbReference>
<sequence length="286" mass="31207">MNLEAVEVDGWLKEGVTYNYWTFNRQVPGPFYRACVGDTIEVTLKNDPKSTMEHSVDFHAVTGPGGGSVLTNTAPGEQSTFTFKALKPGLYVYHCATPLVAQHIANGMYGLILIEPEGNLPSVDKEFYVMQGEIYADKPDKDKRAAFNYDKMMAEQPEHVVFNGSVDALTKHHLLKANVGETVRIFFGVGGPNLTSSFHMIGEIFDRVYNQASVTSAPLTNIQTTTVPPGGATIVDIKLEVPGEFILVDHAIARLEKGLIGKLVVQGPEQPEIFKGKSSGKVAVKH</sequence>
<evidence type="ECO:0000259" key="12">
    <source>
        <dbReference type="Pfam" id="PF07732"/>
    </source>
</evidence>
<keyword evidence="8 10" id="KW-0186">Copper</keyword>
<feature type="binding site" description="type 1 copper site" evidence="10">
    <location>
        <position position="108"/>
    </location>
    <ligand>
        <name>Cu cation</name>
        <dbReference type="ChEBI" id="CHEBI:23378"/>
        <label>1</label>
    </ligand>
</feature>
<dbReference type="PRINTS" id="PR00695">
    <property type="entry name" value="CUNO2RDTASE"/>
</dbReference>
<protein>
    <recommendedName>
        <fullName evidence="4 11">Copper-containing nitrite reductase</fullName>
        <ecNumber evidence="3 11">1.7.2.1</ecNumber>
    </recommendedName>
</protein>
<dbReference type="InterPro" id="IPR045087">
    <property type="entry name" value="Cu-oxidase_fam"/>
</dbReference>
<dbReference type="EC" id="1.7.2.1" evidence="3 11"/>
<keyword evidence="5 10" id="KW-0479">Metal-binding</keyword>
<dbReference type="InterPro" id="IPR011707">
    <property type="entry name" value="Cu-oxidase-like_N"/>
</dbReference>
<comment type="cofactor">
    <cofactor evidence="11">
        <name>Cu(+)</name>
        <dbReference type="ChEBI" id="CHEBI:49552"/>
    </cofactor>
    <text evidence="11">Binds 1 Cu(+) ion.</text>
</comment>
<feature type="binding site" description="type 1 copper site" evidence="10">
    <location>
        <position position="59"/>
    </location>
    <ligand>
        <name>Cu cation</name>
        <dbReference type="ChEBI" id="CHEBI:23378"/>
        <label>1</label>
    </ligand>
</feature>
<evidence type="ECO:0000256" key="4">
    <source>
        <dbReference type="ARBA" id="ARBA00017290"/>
    </source>
</evidence>
<dbReference type="STRING" id="1414854.GQ61_00170"/>
<comment type="catalytic activity">
    <reaction evidence="9 11">
        <text>nitric oxide + Fe(III)-[cytochrome c] + H2O = Fe(II)-[cytochrome c] + nitrite + 2 H(+)</text>
        <dbReference type="Rhea" id="RHEA:15233"/>
        <dbReference type="Rhea" id="RHEA-COMP:10350"/>
        <dbReference type="Rhea" id="RHEA-COMP:14399"/>
        <dbReference type="ChEBI" id="CHEBI:15377"/>
        <dbReference type="ChEBI" id="CHEBI:15378"/>
        <dbReference type="ChEBI" id="CHEBI:16301"/>
        <dbReference type="ChEBI" id="CHEBI:16480"/>
        <dbReference type="ChEBI" id="CHEBI:29033"/>
        <dbReference type="ChEBI" id="CHEBI:29034"/>
        <dbReference type="EC" id="1.7.2.1"/>
    </reaction>
</comment>
<dbReference type="CDD" id="cd04208">
    <property type="entry name" value="CuRO_2_CuNIR"/>
    <property type="match status" value="1"/>
</dbReference>
<feature type="binding site" description="type 1 copper site" evidence="10">
    <location>
        <position position="94"/>
    </location>
    <ligand>
        <name>Cu cation</name>
        <dbReference type="ChEBI" id="CHEBI:23378"/>
        <label>1</label>
    </ligand>
</feature>
<dbReference type="AlphaFoldDB" id="A0A1W6N2G0"/>
<dbReference type="PANTHER" id="PTHR11709:SF394">
    <property type="entry name" value="FI03373P-RELATED"/>
    <property type="match status" value="1"/>
</dbReference>
<name>A0A1W6N2G0_9PROT</name>
<evidence type="ECO:0000313" key="13">
    <source>
        <dbReference type="EMBL" id="ARN84027.1"/>
    </source>
</evidence>
<dbReference type="KEGG" id="naf:GQ61_00170"/>
<comment type="subunit">
    <text evidence="2 11">Homotrimer.</text>
</comment>
<keyword evidence="14" id="KW-1185">Reference proteome</keyword>
<comment type="cofactor">
    <cofactor evidence="11">
        <name>Cu(2+)</name>
        <dbReference type="ChEBI" id="CHEBI:29036"/>
    </cofactor>
    <text evidence="11">Binds 1 Cu(+) ion.</text>
</comment>
<dbReference type="EMBL" id="CP008743">
    <property type="protein sequence ID" value="ARN84027.1"/>
    <property type="molecule type" value="Genomic_DNA"/>
</dbReference>
<evidence type="ECO:0000256" key="1">
    <source>
        <dbReference type="ARBA" id="ARBA00010609"/>
    </source>
</evidence>
<accession>A0A1W6N2G0</accession>
<feature type="binding site" description="type 1 copper site" evidence="10">
    <location>
        <position position="95"/>
    </location>
    <ligand>
        <name>Cu cation</name>
        <dbReference type="ChEBI" id="CHEBI:23378"/>
        <label>1</label>
    </ligand>
</feature>
<dbReference type="PANTHER" id="PTHR11709">
    <property type="entry name" value="MULTI-COPPER OXIDASE"/>
    <property type="match status" value="1"/>
</dbReference>
<dbReference type="GO" id="GO:0005507">
    <property type="term" value="F:copper ion binding"/>
    <property type="evidence" value="ECO:0007669"/>
    <property type="project" value="InterPro"/>
</dbReference>
<feature type="domain" description="Plastocyanin-like" evidence="12">
    <location>
        <begin position="14"/>
        <end position="117"/>
    </location>
</feature>
<evidence type="ECO:0000256" key="5">
    <source>
        <dbReference type="ARBA" id="ARBA00022723"/>
    </source>
</evidence>
<dbReference type="InterPro" id="IPR001287">
    <property type="entry name" value="NO2-reductase_Cu"/>
</dbReference>
<evidence type="ECO:0000256" key="2">
    <source>
        <dbReference type="ARBA" id="ARBA00011233"/>
    </source>
</evidence>
<evidence type="ECO:0000313" key="14">
    <source>
        <dbReference type="Proteomes" id="UP000237351"/>
    </source>
</evidence>
<dbReference type="FunFam" id="2.60.40.420:FF:000093">
    <property type="entry name" value="Copper-containing nitrite reductase"/>
    <property type="match status" value="1"/>
</dbReference>
<feature type="binding site" description="type 1 copper site" evidence="10">
    <location>
        <position position="54"/>
    </location>
    <ligand>
        <name>Cu cation</name>
        <dbReference type="ChEBI" id="CHEBI:23378"/>
        <label>1</label>
    </ligand>
</feature>
<reference evidence="13 14" key="1">
    <citation type="submission" date="2014-06" db="EMBL/GenBank/DDBJ databases">
        <title>The genome of the endonuclear symbiont Nucleicultrix amoebiphila.</title>
        <authorList>
            <person name="Schulz F."/>
            <person name="Horn M."/>
        </authorList>
    </citation>
    <scope>NUCLEOTIDE SEQUENCE [LARGE SCALE GENOMIC DNA]</scope>
    <source>
        <strain evidence="13 14">FS5</strain>
    </source>
</reference>
<evidence type="ECO:0000256" key="3">
    <source>
        <dbReference type="ARBA" id="ARBA00011882"/>
    </source>
</evidence>
<dbReference type="Pfam" id="PF07732">
    <property type="entry name" value="Cu-oxidase_3"/>
    <property type="match status" value="1"/>
</dbReference>
<evidence type="ECO:0000256" key="9">
    <source>
        <dbReference type="ARBA" id="ARBA00049340"/>
    </source>
</evidence>
<evidence type="ECO:0000256" key="8">
    <source>
        <dbReference type="ARBA" id="ARBA00023008"/>
    </source>
</evidence>
<dbReference type="Gene3D" id="2.60.40.420">
    <property type="entry name" value="Cupredoxins - blue copper proteins"/>
    <property type="match status" value="2"/>
</dbReference>
<dbReference type="Proteomes" id="UP000237351">
    <property type="component" value="Chromosome"/>
</dbReference>